<evidence type="ECO:0000259" key="1">
    <source>
        <dbReference type="Pfam" id="PF25583"/>
    </source>
</evidence>
<comment type="caution">
    <text evidence="2">The sequence shown here is derived from an EMBL/GenBank/DDBJ whole genome shotgun (WGS) entry which is preliminary data.</text>
</comment>
<evidence type="ECO:0000313" key="2">
    <source>
        <dbReference type="EMBL" id="GLO36586.1"/>
    </source>
</evidence>
<name>A0AA37VNE1_PSEPU</name>
<dbReference type="PANTHER" id="PTHR34580">
    <property type="match status" value="1"/>
</dbReference>
<dbReference type="InterPro" id="IPR051534">
    <property type="entry name" value="CBASS_pafABC_assoc_protein"/>
</dbReference>
<dbReference type="PROSITE" id="PS52050">
    <property type="entry name" value="WYL"/>
    <property type="match status" value="1"/>
</dbReference>
<dbReference type="AlphaFoldDB" id="A0AA37VNE1"/>
<reference evidence="2" key="1">
    <citation type="submission" date="2023-01" db="EMBL/GenBank/DDBJ databases">
        <title>Whole-genome sequence of Pseudomonas putida NBRC 14671.</title>
        <authorList>
            <person name="Morohoshi T."/>
            <person name="Someya N."/>
        </authorList>
    </citation>
    <scope>NUCLEOTIDE SEQUENCE</scope>
    <source>
        <strain evidence="2">NBRC 14671</strain>
    </source>
</reference>
<sequence length="359" mass="40406">MTQLFHRRDYLRQILRQADTSLSTKKLHQTLLQWLEMNSEDVGHDLKVTRRDLEALERGGYVVSKPDPDDKRGLLWCPVGRSHEVTMPPADAMTLTAIFQHAERFGLHSRSGTLAKLRGYAEQVMQDRARRHIDFARRITTGTRFTVLLPGKVDEEHLKRLQLAILDNAPMEVGYRPRDAGGVECTYQLKPLALSHQDSNIYLSAYVLEEAWPEGAEPSPGSKRGKYSSNGPGTMCALMLHRVTRVEPGSRVIEGPEDYDVHSYAAQKDLMTIHTDRPETISLRLSANLHNRLSENPLAHDQQIVADGEKWLLTCTLHDTQGLRLFLMANAADIEVLGPLALRAHIRETLHAAMGLYAG</sequence>
<dbReference type="RefSeq" id="WP_284354639.1">
    <property type="nucleotide sequence ID" value="NZ_BSKF01000005.1"/>
</dbReference>
<evidence type="ECO:0000313" key="3">
    <source>
        <dbReference type="Proteomes" id="UP001161257"/>
    </source>
</evidence>
<accession>A0AA37VNE1</accession>
<feature type="domain" description="WCX" evidence="1">
    <location>
        <begin position="278"/>
        <end position="353"/>
    </location>
</feature>
<protein>
    <recommendedName>
        <fullName evidence="1">WCX domain-containing protein</fullName>
    </recommendedName>
</protein>
<organism evidence="2 3">
    <name type="scientific">Pseudomonas putida</name>
    <name type="common">Arthrobacter siderocapsulatus</name>
    <dbReference type="NCBI Taxonomy" id="303"/>
    <lineage>
        <taxon>Bacteria</taxon>
        <taxon>Pseudomonadati</taxon>
        <taxon>Pseudomonadota</taxon>
        <taxon>Gammaproteobacteria</taxon>
        <taxon>Pseudomonadales</taxon>
        <taxon>Pseudomonadaceae</taxon>
        <taxon>Pseudomonas</taxon>
    </lineage>
</organism>
<dbReference type="Proteomes" id="UP001161257">
    <property type="component" value="Unassembled WGS sequence"/>
</dbReference>
<dbReference type="Pfam" id="PF25583">
    <property type="entry name" value="WCX"/>
    <property type="match status" value="1"/>
</dbReference>
<gene>
    <name evidence="2" type="ORF">PPUN14671_34210</name>
</gene>
<proteinExistence type="predicted"/>
<dbReference type="EMBL" id="BSKJ01000007">
    <property type="protein sequence ID" value="GLO36586.1"/>
    <property type="molecule type" value="Genomic_DNA"/>
</dbReference>
<dbReference type="PANTHER" id="PTHR34580:SF1">
    <property type="entry name" value="PROTEIN PAFC"/>
    <property type="match status" value="1"/>
</dbReference>
<dbReference type="InterPro" id="IPR057727">
    <property type="entry name" value="WCX_dom"/>
</dbReference>